<name>A0AAV0YBT5_9HEMI</name>
<comment type="caution">
    <text evidence="1">The sequence shown here is derived from an EMBL/GenBank/DDBJ whole genome shotgun (WGS) entry which is preliminary data.</text>
</comment>
<reference evidence="1 2" key="1">
    <citation type="submission" date="2023-01" db="EMBL/GenBank/DDBJ databases">
        <authorList>
            <person name="Whitehead M."/>
        </authorList>
    </citation>
    <scope>NUCLEOTIDE SEQUENCE [LARGE SCALE GENOMIC DNA]</scope>
</reference>
<keyword evidence="2" id="KW-1185">Reference proteome</keyword>
<protein>
    <submittedName>
        <fullName evidence="1">Uncharacterized protein</fullName>
    </submittedName>
</protein>
<organism evidence="1 2">
    <name type="scientific">Macrosiphum euphorbiae</name>
    <name type="common">potato aphid</name>
    <dbReference type="NCBI Taxonomy" id="13131"/>
    <lineage>
        <taxon>Eukaryota</taxon>
        <taxon>Metazoa</taxon>
        <taxon>Ecdysozoa</taxon>
        <taxon>Arthropoda</taxon>
        <taxon>Hexapoda</taxon>
        <taxon>Insecta</taxon>
        <taxon>Pterygota</taxon>
        <taxon>Neoptera</taxon>
        <taxon>Paraneoptera</taxon>
        <taxon>Hemiptera</taxon>
        <taxon>Sternorrhyncha</taxon>
        <taxon>Aphidomorpha</taxon>
        <taxon>Aphidoidea</taxon>
        <taxon>Aphididae</taxon>
        <taxon>Macrosiphini</taxon>
        <taxon>Macrosiphum</taxon>
    </lineage>
</organism>
<gene>
    <name evidence="1" type="ORF">MEUPH1_LOCUS30441</name>
</gene>
<sequence>MKLMKQMFAITTPLSCYLQSKSIDFIQACQLVDVAKIELEKMRYTEKFQELVEDTRLFATENNLENYDFKETRIRKRKILAGDQTADEQFDSASER</sequence>
<accession>A0AAV0YBT5</accession>
<dbReference type="Proteomes" id="UP001160148">
    <property type="component" value="Unassembled WGS sequence"/>
</dbReference>
<proteinExistence type="predicted"/>
<dbReference type="AlphaFoldDB" id="A0AAV0YBT5"/>
<dbReference type="EMBL" id="CARXXK010001654">
    <property type="protein sequence ID" value="CAI6377139.1"/>
    <property type="molecule type" value="Genomic_DNA"/>
</dbReference>
<evidence type="ECO:0000313" key="2">
    <source>
        <dbReference type="Proteomes" id="UP001160148"/>
    </source>
</evidence>
<evidence type="ECO:0000313" key="1">
    <source>
        <dbReference type="EMBL" id="CAI6377139.1"/>
    </source>
</evidence>